<dbReference type="OrthoDB" id="1546383at2759"/>
<dbReference type="EMBL" id="BRXU01000002">
    <property type="protein sequence ID" value="GLC49077.1"/>
    <property type="molecule type" value="Genomic_DNA"/>
</dbReference>
<dbReference type="Proteomes" id="UP001165080">
    <property type="component" value="Unassembled WGS sequence"/>
</dbReference>
<evidence type="ECO:0000256" key="1">
    <source>
        <dbReference type="SAM" id="MobiDB-lite"/>
    </source>
</evidence>
<keyword evidence="4" id="KW-1185">Reference proteome</keyword>
<dbReference type="PANTHER" id="PTHR43346:SF1">
    <property type="entry name" value="QUERCETIN 2,3-DIOXYGENASE-RELATED"/>
    <property type="match status" value="1"/>
</dbReference>
<evidence type="ECO:0000313" key="3">
    <source>
        <dbReference type="EMBL" id="GLC49077.1"/>
    </source>
</evidence>
<proteinExistence type="predicted"/>
<dbReference type="PANTHER" id="PTHR43346">
    <property type="entry name" value="LIGAND BINDING DOMAIN PROTEIN, PUTATIVE (AFU_ORTHOLOGUE AFUA_6G14370)-RELATED"/>
    <property type="match status" value="1"/>
</dbReference>
<dbReference type="SUPFAM" id="SSF51182">
    <property type="entry name" value="RmlC-like cupins"/>
    <property type="match status" value="1"/>
</dbReference>
<evidence type="ECO:0000259" key="2">
    <source>
        <dbReference type="Pfam" id="PF07883"/>
    </source>
</evidence>
<evidence type="ECO:0000313" key="4">
    <source>
        <dbReference type="Proteomes" id="UP001165080"/>
    </source>
</evidence>
<feature type="region of interest" description="Disordered" evidence="1">
    <location>
        <begin position="258"/>
        <end position="294"/>
    </location>
</feature>
<dbReference type="Gene3D" id="2.60.120.10">
    <property type="entry name" value="Jelly Rolls"/>
    <property type="match status" value="1"/>
</dbReference>
<name>A0A9W6EXU7_9CHLO</name>
<protein>
    <recommendedName>
        <fullName evidence="2">Cupin type-2 domain-containing protein</fullName>
    </recommendedName>
</protein>
<dbReference type="CDD" id="cd06987">
    <property type="entry name" value="cupin_MAE_RS03005"/>
    <property type="match status" value="1"/>
</dbReference>
<gene>
    <name evidence="3" type="primary">PLEST006652</name>
    <name evidence="3" type="ORF">PLESTB_000179900</name>
</gene>
<feature type="region of interest" description="Disordered" evidence="1">
    <location>
        <begin position="99"/>
        <end position="125"/>
    </location>
</feature>
<feature type="region of interest" description="Disordered" evidence="1">
    <location>
        <begin position="358"/>
        <end position="377"/>
    </location>
</feature>
<dbReference type="InterPro" id="IPR013096">
    <property type="entry name" value="Cupin_2"/>
</dbReference>
<feature type="compositionally biased region" description="Basic and acidic residues" evidence="1">
    <location>
        <begin position="265"/>
        <end position="276"/>
    </location>
</feature>
<reference evidence="3 4" key="1">
    <citation type="journal article" date="2023" name="Commun. Biol.">
        <title>Reorganization of the ancestral sex-determining regions during the evolution of trioecy in Pleodorina starrii.</title>
        <authorList>
            <person name="Takahashi K."/>
            <person name="Suzuki S."/>
            <person name="Kawai-Toyooka H."/>
            <person name="Yamamoto K."/>
            <person name="Hamaji T."/>
            <person name="Ootsuki R."/>
            <person name="Yamaguchi H."/>
            <person name="Kawachi M."/>
            <person name="Higashiyama T."/>
            <person name="Nozaki H."/>
        </authorList>
    </citation>
    <scope>NUCLEOTIDE SEQUENCE [LARGE SCALE GENOMIC DNA]</scope>
    <source>
        <strain evidence="3 4">NIES-4479</strain>
    </source>
</reference>
<organism evidence="3 4">
    <name type="scientific">Pleodorina starrii</name>
    <dbReference type="NCBI Taxonomy" id="330485"/>
    <lineage>
        <taxon>Eukaryota</taxon>
        <taxon>Viridiplantae</taxon>
        <taxon>Chlorophyta</taxon>
        <taxon>core chlorophytes</taxon>
        <taxon>Chlorophyceae</taxon>
        <taxon>CS clade</taxon>
        <taxon>Chlamydomonadales</taxon>
        <taxon>Volvocaceae</taxon>
        <taxon>Pleodorina</taxon>
    </lineage>
</organism>
<dbReference type="InterPro" id="IPR052538">
    <property type="entry name" value="Flavonoid_dioxygenase-like"/>
</dbReference>
<accession>A0A9W6EXU7</accession>
<feature type="domain" description="Cupin type-2" evidence="2">
    <location>
        <begin position="444"/>
        <end position="503"/>
    </location>
</feature>
<dbReference type="Pfam" id="PF07883">
    <property type="entry name" value="Cupin_2"/>
    <property type="match status" value="1"/>
</dbReference>
<comment type="caution">
    <text evidence="3">The sequence shown here is derived from an EMBL/GenBank/DDBJ whole genome shotgun (WGS) entry which is preliminary data.</text>
</comment>
<dbReference type="AlphaFoldDB" id="A0A9W6EXU7"/>
<sequence length="546" mass="57255">MAYMSQNCHFGRTWRSCRGSRVHGTWKPLPNLCCSASLSTAAEQSRLPFGGAIVAKLAGSAKILKGGHHLVPLLGPGQRAAGQPELPFGASVECVRRSSQQDEQSCAPGEAASTARSGTLTGDADASASSRMLDVLYVLAGSGVATSADGTVRKLHSGDSLVAWHNTCELRAISADDQPPAVLKFHFPASVLMLPPGSVVAPSPSHADLQILVDDCRGAYDGELSPQEAADMLSGVQQRASRAIAHLYNHQTQQQYEEQTAQMAKNDHHEEIEPRSSSHAYSEQPRAADAAAAADAADAGAAPGTAVSAASNVVPFLRRLLRGAAAPAVGGVHLLRSALRRHRSDSAAAAATLTAAQAPLQHPPPGGRAGSLAGPVGPLGRVISNPQQLASASSSPASSSSGSGCVLLQRALEEFKAFRFPRQTNKLAFVFDPSELGLSLSFGVEVFEPGHHTPLHIHKSAHELFFVLAGTGLAVCNGRRFPVGAGDCVVFPPRAVHGIDNTSYTDKLYCLQLMTPNEAFVEHVKSGEAVGRLDDEDLCNLTSRHC</sequence>
<dbReference type="InterPro" id="IPR014710">
    <property type="entry name" value="RmlC-like_jellyroll"/>
</dbReference>
<dbReference type="InterPro" id="IPR011051">
    <property type="entry name" value="RmlC_Cupin_sf"/>
</dbReference>